<dbReference type="EMBL" id="FOMT01000001">
    <property type="protein sequence ID" value="SFD82184.1"/>
    <property type="molecule type" value="Genomic_DNA"/>
</dbReference>
<name>A0A1I1VH12_9BACL</name>
<dbReference type="Proteomes" id="UP000198855">
    <property type="component" value="Unassembled WGS sequence"/>
</dbReference>
<accession>A0A1I1VH12</accession>
<organism evidence="1 2">
    <name type="scientific">Paenibacillus catalpae</name>
    <dbReference type="NCBI Taxonomy" id="1045775"/>
    <lineage>
        <taxon>Bacteria</taxon>
        <taxon>Bacillati</taxon>
        <taxon>Bacillota</taxon>
        <taxon>Bacilli</taxon>
        <taxon>Bacillales</taxon>
        <taxon>Paenibacillaceae</taxon>
        <taxon>Paenibacillus</taxon>
    </lineage>
</organism>
<gene>
    <name evidence="1" type="ORF">SAMN05216378_1581</name>
</gene>
<dbReference type="AlphaFoldDB" id="A0A1I1VH12"/>
<proteinExistence type="predicted"/>
<reference evidence="2" key="1">
    <citation type="submission" date="2016-10" db="EMBL/GenBank/DDBJ databases">
        <authorList>
            <person name="Varghese N."/>
            <person name="Submissions S."/>
        </authorList>
    </citation>
    <scope>NUCLEOTIDE SEQUENCE [LARGE SCALE GENOMIC DNA]</scope>
    <source>
        <strain evidence="2">CGMCC 1.10784</strain>
    </source>
</reference>
<dbReference type="RefSeq" id="WP_091183044.1">
    <property type="nucleotide sequence ID" value="NZ_FOMT01000001.1"/>
</dbReference>
<evidence type="ECO:0008006" key="3">
    <source>
        <dbReference type="Google" id="ProtNLM"/>
    </source>
</evidence>
<dbReference type="STRING" id="1045775.SAMN05216378_1581"/>
<keyword evidence="2" id="KW-1185">Reference proteome</keyword>
<protein>
    <recommendedName>
        <fullName evidence="3">DUF4367 domain-containing protein</fullName>
    </recommendedName>
</protein>
<evidence type="ECO:0000313" key="2">
    <source>
        <dbReference type="Proteomes" id="UP000198855"/>
    </source>
</evidence>
<evidence type="ECO:0000313" key="1">
    <source>
        <dbReference type="EMBL" id="SFD82184.1"/>
    </source>
</evidence>
<dbReference type="OrthoDB" id="2547978at2"/>
<sequence>MTNQPFIKTDALERKPLNLPASEETNEAWAKLELKLKEQVSSPIWEAWMKEGVTAEDTEHKAGGKSQVAAEGLDATTESLAVEKKESREVKLAPNRSWLRKHGMKTGVAAAAVLICAAIAIPSTNEALASILGKFKMNQIAVVQEDDFRTALEGFFGSDVSAESSNKFGKFERTVTGEGYPELTAAQALEQYGIQVPAKLNLPFGEQTELRINGQQGQALTFRLDVDAINGVMKKLGAKQLLPASVDGKPITLRMDKGVSADYSFVDSDDRERYIGVNISPVPVLEIDPAIEAEDAYEALIRFPVLPESLKNVLMQSTRISEGEVPFPIITDGKVTKTVLAGTDVYFENSESWGGGWSATWLEKGLVKHVTMYDAKAREDAEKIVKELIVQ</sequence>